<accession>A0A841LE78</accession>
<dbReference type="PANTHER" id="PTHR43777">
    <property type="entry name" value="MOLYBDENUM COFACTOR CYTIDYLYLTRANSFERASE"/>
    <property type="match status" value="1"/>
</dbReference>
<organism evidence="3 4">
    <name type="scientific">Polymorphobacter multimanifer</name>
    <dbReference type="NCBI Taxonomy" id="1070431"/>
    <lineage>
        <taxon>Bacteria</taxon>
        <taxon>Pseudomonadati</taxon>
        <taxon>Pseudomonadota</taxon>
        <taxon>Alphaproteobacteria</taxon>
        <taxon>Sphingomonadales</taxon>
        <taxon>Sphingosinicellaceae</taxon>
        <taxon>Polymorphobacter</taxon>
    </lineage>
</organism>
<proteinExistence type="predicted"/>
<dbReference type="GO" id="GO:0016779">
    <property type="term" value="F:nucleotidyltransferase activity"/>
    <property type="evidence" value="ECO:0007669"/>
    <property type="project" value="UniProtKB-KW"/>
</dbReference>
<gene>
    <name evidence="3" type="ORF">FHS79_002300</name>
</gene>
<sequence length="187" mass="19235">MRCGAVLLAAGRSSRMVGGHKLLMPWRGKALVAHAADAALAAGLPLLVVLGHQAAAVREALGNRAMSFVTAEDHVLGLAHSLGAGLRAAPEDWDAALVMLGDMPRIEPALLATLAATDGVAAPVWAGQRGNPVRWPRAHWPALLALQGDAGARHLFDGLAVTLVPAPSDAILADVDTAEALGALRRT</sequence>
<dbReference type="CDD" id="cd04182">
    <property type="entry name" value="GT_2_like_f"/>
    <property type="match status" value="1"/>
</dbReference>
<evidence type="ECO:0000313" key="3">
    <source>
        <dbReference type="EMBL" id="MBB6228115.1"/>
    </source>
</evidence>
<dbReference type="PANTHER" id="PTHR43777:SF1">
    <property type="entry name" value="MOLYBDENUM COFACTOR CYTIDYLYLTRANSFERASE"/>
    <property type="match status" value="1"/>
</dbReference>
<dbReference type="AlphaFoldDB" id="A0A841LE78"/>
<dbReference type="InterPro" id="IPR025877">
    <property type="entry name" value="MobA-like_NTP_Trfase"/>
</dbReference>
<dbReference type="InterPro" id="IPR029044">
    <property type="entry name" value="Nucleotide-diphossugar_trans"/>
</dbReference>
<evidence type="ECO:0000256" key="1">
    <source>
        <dbReference type="ARBA" id="ARBA00022842"/>
    </source>
</evidence>
<name>A0A841LE78_9SPHN</name>
<dbReference type="Proteomes" id="UP000538147">
    <property type="component" value="Unassembled WGS sequence"/>
</dbReference>
<keyword evidence="3" id="KW-0808">Transferase</keyword>
<dbReference type="SUPFAM" id="SSF53448">
    <property type="entry name" value="Nucleotide-diphospho-sugar transferases"/>
    <property type="match status" value="1"/>
</dbReference>
<reference evidence="3 4" key="1">
    <citation type="submission" date="2020-08" db="EMBL/GenBank/DDBJ databases">
        <title>Genomic Encyclopedia of Type Strains, Phase IV (KMG-IV): sequencing the most valuable type-strain genomes for metagenomic binning, comparative biology and taxonomic classification.</title>
        <authorList>
            <person name="Goeker M."/>
        </authorList>
    </citation>
    <scope>NUCLEOTIDE SEQUENCE [LARGE SCALE GENOMIC DNA]</scope>
    <source>
        <strain evidence="3 4">DSM 102189</strain>
    </source>
</reference>
<keyword evidence="1" id="KW-0460">Magnesium</keyword>
<evidence type="ECO:0000313" key="4">
    <source>
        <dbReference type="Proteomes" id="UP000538147"/>
    </source>
</evidence>
<dbReference type="Pfam" id="PF12804">
    <property type="entry name" value="NTP_transf_3"/>
    <property type="match status" value="1"/>
</dbReference>
<keyword evidence="4" id="KW-1185">Reference proteome</keyword>
<comment type="caution">
    <text evidence="3">The sequence shown here is derived from an EMBL/GenBank/DDBJ whole genome shotgun (WGS) entry which is preliminary data.</text>
</comment>
<protein>
    <submittedName>
        <fullName evidence="3">CTP:molybdopterin cytidylyltransferase MocA</fullName>
    </submittedName>
</protein>
<feature type="domain" description="MobA-like NTP transferase" evidence="2">
    <location>
        <begin position="5"/>
        <end position="157"/>
    </location>
</feature>
<dbReference type="Gene3D" id="3.90.550.10">
    <property type="entry name" value="Spore Coat Polysaccharide Biosynthesis Protein SpsA, Chain A"/>
    <property type="match status" value="1"/>
</dbReference>
<dbReference type="RefSeq" id="WP_184199835.1">
    <property type="nucleotide sequence ID" value="NZ_BMOX01000006.1"/>
</dbReference>
<dbReference type="EMBL" id="JACIIV010000015">
    <property type="protein sequence ID" value="MBB6228115.1"/>
    <property type="molecule type" value="Genomic_DNA"/>
</dbReference>
<evidence type="ECO:0000259" key="2">
    <source>
        <dbReference type="Pfam" id="PF12804"/>
    </source>
</evidence>
<keyword evidence="3" id="KW-0548">Nucleotidyltransferase</keyword>